<feature type="transmembrane region" description="Helical" evidence="6">
    <location>
        <begin position="54"/>
        <end position="76"/>
    </location>
</feature>
<feature type="region of interest" description="Disordered" evidence="5">
    <location>
        <begin position="483"/>
        <end position="525"/>
    </location>
</feature>
<sequence>MSSSSPTVTQALDSIKASAAALASSQAALASASASLINSSSSGSLIDQNSSPAYFKIIGIVLALVSGLFIGSSFVFKKKGLLISQQKVLNKGGEIGESHGYLKSPMWWCGMLLMVVGEICNFVAYAFADAILVTPMGALSVVISAVLSSIFLKERLSFFGKIGCFLCILGATIIALNGPQDQAVSSIPQFEKLFLAPGFLVFASVILISALALIFFVAPKWGKTNMLVYITICSIIGGLSVVSTQGLGSSILTTIRGENQFKYWFMYFLLGFVICTLLTEINYLNKALELFNTAMVTPTYYVMFTFSTLVTSIILFQGLKAPALSIVTLVLGFLVICSGITLLQMSKVDPLELTGLDRRSSVLLAADKEPDDESGLAAEDPGMDGLRGFGGLVGTIQRNSLIARRSTASSLVALSERSITRRRRQEDFLRGTLYSNQNNRLNVLQRHSLWDKPISDHSQEVVKGDFSSQTNSTGQDMRLNVLGQIPPRFTGDPQGSVGQTLEHSSHSSLQSTSSFQGQKRGTMQSTTIASELTTEPQQYSHHHALPSRFENHQIKENLDFETQTFNPHGGRLVESHDEARQSKRISATAIASLLSSSSPPVRSRQLTTNPLNKLKGSSVISQFNPMGGNHGKRSGSRDHPSKSRDWSQHGIRKSNSKDDKAEMESLVWRGSLNGSESEESIFQDETQKVKKENSYHIALRAGNNNCNENHDHDQGQESEGSDKLRIVVDPGAGLKEGFMMKMMRKNKKTSDEDQIDSSHSDGIEEDEEESGNDSHNLCISRSSILQI</sequence>
<dbReference type="AlphaFoldDB" id="A0A9Q3CP08"/>
<feature type="transmembrane region" description="Helical" evidence="6">
    <location>
        <begin position="264"/>
        <end position="284"/>
    </location>
</feature>
<dbReference type="Pfam" id="PF05653">
    <property type="entry name" value="Mg_trans_NIPA"/>
    <property type="match status" value="1"/>
</dbReference>
<dbReference type="GO" id="GO:0016020">
    <property type="term" value="C:membrane"/>
    <property type="evidence" value="ECO:0007669"/>
    <property type="project" value="UniProtKB-SubCell"/>
</dbReference>
<keyword evidence="4 6" id="KW-0472">Membrane</keyword>
<feature type="region of interest" description="Disordered" evidence="5">
    <location>
        <begin position="670"/>
        <end position="689"/>
    </location>
</feature>
<feature type="transmembrane region" description="Helical" evidence="6">
    <location>
        <begin position="107"/>
        <end position="127"/>
    </location>
</feature>
<dbReference type="Proteomes" id="UP000765509">
    <property type="component" value="Unassembled WGS sequence"/>
</dbReference>
<feature type="region of interest" description="Disordered" evidence="5">
    <location>
        <begin position="593"/>
        <end position="663"/>
    </location>
</feature>
<feature type="compositionally biased region" description="Basic and acidic residues" evidence="5">
    <location>
        <begin position="635"/>
        <end position="647"/>
    </location>
</feature>
<evidence type="ECO:0000256" key="5">
    <source>
        <dbReference type="SAM" id="MobiDB-lite"/>
    </source>
</evidence>
<feature type="transmembrane region" description="Helical" evidence="6">
    <location>
        <begin position="158"/>
        <end position="176"/>
    </location>
</feature>
<accession>A0A9Q3CP08</accession>
<feature type="compositionally biased region" description="Basic and acidic residues" evidence="5">
    <location>
        <begin position="708"/>
        <end position="722"/>
    </location>
</feature>
<evidence type="ECO:0000256" key="3">
    <source>
        <dbReference type="ARBA" id="ARBA00022989"/>
    </source>
</evidence>
<gene>
    <name evidence="7" type="ORF">O181_028371</name>
</gene>
<dbReference type="SUPFAM" id="SSF103481">
    <property type="entry name" value="Multidrug resistance efflux transporter EmrE"/>
    <property type="match status" value="1"/>
</dbReference>
<feature type="transmembrane region" description="Helical" evidence="6">
    <location>
        <begin position="196"/>
        <end position="219"/>
    </location>
</feature>
<feature type="region of interest" description="Disordered" evidence="5">
    <location>
        <begin position="702"/>
        <end position="722"/>
    </location>
</feature>
<dbReference type="EMBL" id="AVOT02009707">
    <property type="protein sequence ID" value="MBW0488656.1"/>
    <property type="molecule type" value="Genomic_DNA"/>
</dbReference>
<evidence type="ECO:0000313" key="8">
    <source>
        <dbReference type="Proteomes" id="UP000765509"/>
    </source>
</evidence>
<feature type="transmembrane region" description="Helical" evidence="6">
    <location>
        <begin position="133"/>
        <end position="151"/>
    </location>
</feature>
<comment type="subcellular location">
    <subcellularLocation>
        <location evidence="1">Membrane</location>
        <topology evidence="1">Multi-pass membrane protein</topology>
    </subcellularLocation>
</comment>
<feature type="transmembrane region" description="Helical" evidence="6">
    <location>
        <begin position="296"/>
        <end position="317"/>
    </location>
</feature>
<name>A0A9Q3CP08_9BASI</name>
<evidence type="ECO:0000256" key="2">
    <source>
        <dbReference type="ARBA" id="ARBA00022692"/>
    </source>
</evidence>
<evidence type="ECO:0000256" key="1">
    <source>
        <dbReference type="ARBA" id="ARBA00004141"/>
    </source>
</evidence>
<feature type="compositionally biased region" description="Polar residues" evidence="5">
    <location>
        <begin position="515"/>
        <end position="525"/>
    </location>
</feature>
<feature type="compositionally biased region" description="Low complexity" evidence="5">
    <location>
        <begin position="499"/>
        <end position="514"/>
    </location>
</feature>
<keyword evidence="2 6" id="KW-0812">Transmembrane</keyword>
<evidence type="ECO:0000256" key="6">
    <source>
        <dbReference type="SAM" id="Phobius"/>
    </source>
</evidence>
<dbReference type="OrthoDB" id="6428174at2759"/>
<feature type="compositionally biased region" description="Polar residues" evidence="5">
    <location>
        <begin position="777"/>
        <end position="787"/>
    </location>
</feature>
<protein>
    <recommendedName>
        <fullName evidence="9">Magnesium transporter NIPA2</fullName>
    </recommendedName>
</protein>
<feature type="region of interest" description="Disordered" evidence="5">
    <location>
        <begin position="745"/>
        <end position="787"/>
    </location>
</feature>
<evidence type="ECO:0000256" key="4">
    <source>
        <dbReference type="ARBA" id="ARBA00023136"/>
    </source>
</evidence>
<feature type="compositionally biased region" description="Basic and acidic residues" evidence="5">
    <location>
        <begin position="748"/>
        <end position="762"/>
    </location>
</feature>
<dbReference type="InterPro" id="IPR037185">
    <property type="entry name" value="EmrE-like"/>
</dbReference>
<comment type="caution">
    <text evidence="7">The sequence shown here is derived from an EMBL/GenBank/DDBJ whole genome shotgun (WGS) entry which is preliminary data.</text>
</comment>
<reference evidence="7" key="1">
    <citation type="submission" date="2021-03" db="EMBL/GenBank/DDBJ databases">
        <title>Draft genome sequence of rust myrtle Austropuccinia psidii MF-1, a brazilian biotype.</title>
        <authorList>
            <person name="Quecine M.C."/>
            <person name="Pachon D.M.R."/>
            <person name="Bonatelli M.L."/>
            <person name="Correr F.H."/>
            <person name="Franceschini L.M."/>
            <person name="Leite T.F."/>
            <person name="Margarido G.R.A."/>
            <person name="Almeida C.A."/>
            <person name="Ferrarezi J.A."/>
            <person name="Labate C.A."/>
        </authorList>
    </citation>
    <scope>NUCLEOTIDE SEQUENCE</scope>
    <source>
        <strain evidence="7">MF-1</strain>
    </source>
</reference>
<proteinExistence type="predicted"/>
<keyword evidence="8" id="KW-1185">Reference proteome</keyword>
<dbReference type="PANTHER" id="PTHR12570">
    <property type="match status" value="1"/>
</dbReference>
<dbReference type="GO" id="GO:0015095">
    <property type="term" value="F:magnesium ion transmembrane transporter activity"/>
    <property type="evidence" value="ECO:0007669"/>
    <property type="project" value="InterPro"/>
</dbReference>
<feature type="transmembrane region" description="Helical" evidence="6">
    <location>
        <begin position="323"/>
        <end position="343"/>
    </location>
</feature>
<organism evidence="7 8">
    <name type="scientific">Austropuccinia psidii MF-1</name>
    <dbReference type="NCBI Taxonomy" id="1389203"/>
    <lineage>
        <taxon>Eukaryota</taxon>
        <taxon>Fungi</taxon>
        <taxon>Dikarya</taxon>
        <taxon>Basidiomycota</taxon>
        <taxon>Pucciniomycotina</taxon>
        <taxon>Pucciniomycetes</taxon>
        <taxon>Pucciniales</taxon>
        <taxon>Sphaerophragmiaceae</taxon>
        <taxon>Austropuccinia</taxon>
    </lineage>
</organism>
<evidence type="ECO:0008006" key="9">
    <source>
        <dbReference type="Google" id="ProtNLM"/>
    </source>
</evidence>
<dbReference type="InterPro" id="IPR008521">
    <property type="entry name" value="Mg_trans_NIPA"/>
</dbReference>
<keyword evidence="3 6" id="KW-1133">Transmembrane helix</keyword>
<dbReference type="PANTHER" id="PTHR12570:SF92">
    <property type="entry name" value="SPICHTHYIN, ISOFORM B"/>
    <property type="match status" value="1"/>
</dbReference>
<evidence type="ECO:0000313" key="7">
    <source>
        <dbReference type="EMBL" id="MBW0488656.1"/>
    </source>
</evidence>